<dbReference type="CDD" id="cd09577">
    <property type="entry name" value="SAM_Ph1_2_3"/>
    <property type="match status" value="1"/>
</dbReference>
<keyword evidence="4" id="KW-0863">Zinc-finger</keyword>
<dbReference type="PhylomeDB" id="T1JLF1"/>
<dbReference type="GO" id="GO:0003682">
    <property type="term" value="F:chromatin binding"/>
    <property type="evidence" value="ECO:0007669"/>
    <property type="project" value="TreeGrafter"/>
</dbReference>
<dbReference type="SUPFAM" id="SSF47769">
    <property type="entry name" value="SAM/Pointed domain"/>
    <property type="match status" value="1"/>
</dbReference>
<accession>T1JLF1</accession>
<feature type="domain" description="SAM" evidence="9">
    <location>
        <begin position="59"/>
        <end position="123"/>
    </location>
</feature>
<dbReference type="GO" id="GO:0008270">
    <property type="term" value="F:zinc ion binding"/>
    <property type="evidence" value="ECO:0007669"/>
    <property type="project" value="UniProtKB-KW"/>
</dbReference>
<sequence length="125" mass="14087">QNEDKNSVKDETTDSHSDADSLLSPVTPTRQEPMEVENEVTEIPELPAEKPLPKNPANWTVLDVYEFIKALPGCTDYADEFRTQEIDGQAFLLLKEDHLMSAMNMKLGPALKMCACINSLKETRY</sequence>
<dbReference type="AlphaFoldDB" id="T1JLF1"/>
<evidence type="ECO:0000313" key="11">
    <source>
        <dbReference type="Proteomes" id="UP000014500"/>
    </source>
</evidence>
<keyword evidence="3" id="KW-0479">Metal-binding</keyword>
<dbReference type="GO" id="GO:0003677">
    <property type="term" value="F:DNA binding"/>
    <property type="evidence" value="ECO:0007669"/>
    <property type="project" value="UniProtKB-KW"/>
</dbReference>
<dbReference type="EMBL" id="JH432173">
    <property type="status" value="NOT_ANNOTATED_CDS"/>
    <property type="molecule type" value="Genomic_DNA"/>
</dbReference>
<dbReference type="GO" id="GO:0035102">
    <property type="term" value="C:PRC1 complex"/>
    <property type="evidence" value="ECO:0007669"/>
    <property type="project" value="TreeGrafter"/>
</dbReference>
<dbReference type="Gene3D" id="1.10.150.50">
    <property type="entry name" value="Transcription Factor, Ets-1"/>
    <property type="match status" value="1"/>
</dbReference>
<keyword evidence="5" id="KW-0862">Zinc</keyword>
<organism evidence="10 11">
    <name type="scientific">Strigamia maritima</name>
    <name type="common">European centipede</name>
    <name type="synonym">Geophilus maritimus</name>
    <dbReference type="NCBI Taxonomy" id="126957"/>
    <lineage>
        <taxon>Eukaryota</taxon>
        <taxon>Metazoa</taxon>
        <taxon>Ecdysozoa</taxon>
        <taxon>Arthropoda</taxon>
        <taxon>Myriapoda</taxon>
        <taxon>Chilopoda</taxon>
        <taxon>Pleurostigmophora</taxon>
        <taxon>Geophilomorpha</taxon>
        <taxon>Linotaeniidae</taxon>
        <taxon>Strigamia</taxon>
    </lineage>
</organism>
<comment type="subcellular location">
    <subcellularLocation>
        <location evidence="1">Nucleus</location>
    </subcellularLocation>
</comment>
<evidence type="ECO:0000256" key="3">
    <source>
        <dbReference type="ARBA" id="ARBA00022723"/>
    </source>
</evidence>
<dbReference type="STRING" id="126957.T1JLF1"/>
<evidence type="ECO:0000256" key="6">
    <source>
        <dbReference type="ARBA" id="ARBA00023125"/>
    </source>
</evidence>
<dbReference type="InterPro" id="IPR001660">
    <property type="entry name" value="SAM"/>
</dbReference>
<reference evidence="10" key="2">
    <citation type="submission" date="2015-02" db="UniProtKB">
        <authorList>
            <consortium name="EnsemblMetazoa"/>
        </authorList>
    </citation>
    <scope>IDENTIFICATION</scope>
</reference>
<dbReference type="InterPro" id="IPR013761">
    <property type="entry name" value="SAM/pointed_sf"/>
</dbReference>
<name>T1JLF1_STRMM</name>
<keyword evidence="11" id="KW-1185">Reference proteome</keyword>
<dbReference type="HOGENOM" id="CLU_140086_0_0_1"/>
<dbReference type="FunFam" id="1.10.150.50:FF:000011">
    <property type="entry name" value="Polyhomeotic-like protein 2 isoform 1"/>
    <property type="match status" value="1"/>
</dbReference>
<dbReference type="GO" id="GO:0045892">
    <property type="term" value="P:negative regulation of DNA-templated transcription"/>
    <property type="evidence" value="ECO:0007669"/>
    <property type="project" value="TreeGrafter"/>
</dbReference>
<dbReference type="EnsemblMetazoa" id="SMAR014681-RA">
    <property type="protein sequence ID" value="SMAR014681-PA"/>
    <property type="gene ID" value="SMAR014681"/>
</dbReference>
<feature type="region of interest" description="Disordered" evidence="8">
    <location>
        <begin position="1"/>
        <end position="54"/>
    </location>
</feature>
<keyword evidence="7" id="KW-0539">Nucleus</keyword>
<evidence type="ECO:0000313" key="10">
    <source>
        <dbReference type="EnsemblMetazoa" id="SMAR014681-PA"/>
    </source>
</evidence>
<proteinExistence type="predicted"/>
<evidence type="ECO:0000256" key="5">
    <source>
        <dbReference type="ARBA" id="ARBA00022833"/>
    </source>
</evidence>
<reference evidence="11" key="1">
    <citation type="submission" date="2011-05" db="EMBL/GenBank/DDBJ databases">
        <authorList>
            <person name="Richards S.R."/>
            <person name="Qu J."/>
            <person name="Jiang H."/>
            <person name="Jhangiani S.N."/>
            <person name="Agravi P."/>
            <person name="Goodspeed R."/>
            <person name="Gross S."/>
            <person name="Mandapat C."/>
            <person name="Jackson L."/>
            <person name="Mathew T."/>
            <person name="Pu L."/>
            <person name="Thornton R."/>
            <person name="Saada N."/>
            <person name="Wilczek-Boney K.B."/>
            <person name="Lee S."/>
            <person name="Kovar C."/>
            <person name="Wu Y."/>
            <person name="Scherer S.E."/>
            <person name="Worley K.C."/>
            <person name="Muzny D.M."/>
            <person name="Gibbs R."/>
        </authorList>
    </citation>
    <scope>NUCLEOTIDE SEQUENCE</scope>
    <source>
        <strain evidence="11">Brora</strain>
    </source>
</reference>
<dbReference type="Proteomes" id="UP000014500">
    <property type="component" value="Unassembled WGS sequence"/>
</dbReference>
<evidence type="ECO:0000256" key="4">
    <source>
        <dbReference type="ARBA" id="ARBA00022771"/>
    </source>
</evidence>
<keyword evidence="2" id="KW-0217">Developmental protein</keyword>
<dbReference type="PROSITE" id="PS50105">
    <property type="entry name" value="SAM_DOMAIN"/>
    <property type="match status" value="1"/>
</dbReference>
<dbReference type="PANTHER" id="PTHR12247:SF138">
    <property type="entry name" value="POLYHOMEOTIC DISTAL, ISOFORM A-RELATED"/>
    <property type="match status" value="1"/>
</dbReference>
<dbReference type="SMART" id="SM00454">
    <property type="entry name" value="SAM"/>
    <property type="match status" value="1"/>
</dbReference>
<dbReference type="InterPro" id="IPR050548">
    <property type="entry name" value="PcG_chromatin_remod_factors"/>
</dbReference>
<keyword evidence="6" id="KW-0238">DNA-binding</keyword>
<evidence type="ECO:0000256" key="2">
    <source>
        <dbReference type="ARBA" id="ARBA00022473"/>
    </source>
</evidence>
<dbReference type="Pfam" id="PF00536">
    <property type="entry name" value="SAM_1"/>
    <property type="match status" value="1"/>
</dbReference>
<evidence type="ECO:0000256" key="8">
    <source>
        <dbReference type="SAM" id="MobiDB-lite"/>
    </source>
</evidence>
<feature type="compositionally biased region" description="Basic and acidic residues" evidence="8">
    <location>
        <begin position="1"/>
        <end position="19"/>
    </location>
</feature>
<dbReference type="GO" id="GO:0042393">
    <property type="term" value="F:histone binding"/>
    <property type="evidence" value="ECO:0007669"/>
    <property type="project" value="TreeGrafter"/>
</dbReference>
<dbReference type="PANTHER" id="PTHR12247">
    <property type="entry name" value="POLYCOMB GROUP PROTEIN"/>
    <property type="match status" value="1"/>
</dbReference>
<evidence type="ECO:0000259" key="9">
    <source>
        <dbReference type="PROSITE" id="PS50105"/>
    </source>
</evidence>
<protein>
    <recommendedName>
        <fullName evidence="9">SAM domain-containing protein</fullName>
    </recommendedName>
</protein>
<evidence type="ECO:0000256" key="1">
    <source>
        <dbReference type="ARBA" id="ARBA00004123"/>
    </source>
</evidence>
<evidence type="ECO:0000256" key="7">
    <source>
        <dbReference type="ARBA" id="ARBA00023242"/>
    </source>
</evidence>